<organism evidence="1 2">
    <name type="scientific">Halovenus rubra</name>
    <dbReference type="NCBI Taxonomy" id="869890"/>
    <lineage>
        <taxon>Archaea</taxon>
        <taxon>Methanobacteriati</taxon>
        <taxon>Methanobacteriota</taxon>
        <taxon>Stenosarchaea group</taxon>
        <taxon>Halobacteria</taxon>
        <taxon>Halobacteriales</taxon>
        <taxon>Haloarculaceae</taxon>
        <taxon>Halovenus</taxon>
    </lineage>
</organism>
<evidence type="ECO:0000313" key="1">
    <source>
        <dbReference type="EMBL" id="MFC7125081.1"/>
    </source>
</evidence>
<reference evidence="1 2" key="1">
    <citation type="journal article" date="2014" name="Int. J. Syst. Evol. Microbiol.">
        <title>Complete genome sequence of Corynebacterium casei LMG S-19264T (=DSM 44701T), isolated from a smear-ripened cheese.</title>
        <authorList>
            <consortium name="US DOE Joint Genome Institute (JGI-PGF)"/>
            <person name="Walter F."/>
            <person name="Albersmeier A."/>
            <person name="Kalinowski J."/>
            <person name="Ruckert C."/>
        </authorList>
    </citation>
    <scope>NUCLEOTIDE SEQUENCE [LARGE SCALE GENOMIC DNA]</scope>
    <source>
        <strain evidence="1 2">CGMCC 4.7215</strain>
    </source>
</reference>
<dbReference type="InterPro" id="IPR012349">
    <property type="entry name" value="Split_barrel_FMN-bd"/>
</dbReference>
<evidence type="ECO:0000313" key="2">
    <source>
        <dbReference type="Proteomes" id="UP001596414"/>
    </source>
</evidence>
<protein>
    <submittedName>
        <fullName evidence="1">Pyridoxamine 5'-phosphate oxidase family protein</fullName>
    </submittedName>
</protein>
<accession>A0ABD5X1H4</accession>
<dbReference type="InterPro" id="IPR024747">
    <property type="entry name" value="Pyridox_Oxase-rel"/>
</dbReference>
<dbReference type="AlphaFoldDB" id="A0ABD5X1H4"/>
<dbReference type="Gene3D" id="2.30.110.10">
    <property type="entry name" value="Electron Transport, Fmn-binding Protein, Chain A"/>
    <property type="match status" value="1"/>
</dbReference>
<dbReference type="SUPFAM" id="SSF50475">
    <property type="entry name" value="FMN-binding split barrel"/>
    <property type="match status" value="1"/>
</dbReference>
<dbReference type="Pfam" id="PF12900">
    <property type="entry name" value="Pyridox_ox_2"/>
    <property type="match status" value="1"/>
</dbReference>
<comment type="caution">
    <text evidence="1">The sequence shown here is derived from an EMBL/GenBank/DDBJ whole genome shotgun (WGS) entry which is preliminary data.</text>
</comment>
<proteinExistence type="predicted"/>
<dbReference type="RefSeq" id="WP_267638796.1">
    <property type="nucleotide sequence ID" value="NZ_JAODIY010000041.1"/>
</dbReference>
<dbReference type="EMBL" id="JBHSZQ010000003">
    <property type="protein sequence ID" value="MFC7125081.1"/>
    <property type="molecule type" value="Genomic_DNA"/>
</dbReference>
<sequence>MTINELKRYGLEEMREEEIETFLETQSFGVLGLPGKRAPYLVPLSYAFGGNSSLYFTYVLGEESKKEQLTDSADRARYLIYNAETMFNWESVLLEGTFKTVPPSEWADIADELEGVWRPEIFKTAGTSRNVKIFEFEIVDSSGIKHTQFPSEHK</sequence>
<gene>
    <name evidence="1" type="ORF">ACFQJ7_03375</name>
</gene>
<name>A0ABD5X1H4_9EURY</name>
<dbReference type="Proteomes" id="UP001596414">
    <property type="component" value="Unassembled WGS sequence"/>
</dbReference>